<sequence>MKFIIKISMLLGCLFFLLGNGDAVQAHINNRQIAIGGMTPGCNAAYTEKIYGKPLQETVVQADTGETFIEYNYGGKLVVGFTAKNGQACYISCTANNLKTPAGIAAGMRADCLTRAYGKADRYYTYKNKTLYIYNDRGGHTLSFDVKNFYIIRVNIRTLR</sequence>
<dbReference type="EMBL" id="ADGP01000013">
    <property type="protein sequence ID" value="EFD94426.1"/>
    <property type="molecule type" value="Genomic_DNA"/>
</dbReference>
<dbReference type="Proteomes" id="UP000003242">
    <property type="component" value="Unassembled WGS sequence"/>
</dbReference>
<name>D3LTW0_9FIRM</name>
<feature type="chain" id="PRO_5003048391" evidence="1">
    <location>
        <begin position="27"/>
        <end position="160"/>
    </location>
</feature>
<dbReference type="AlphaFoldDB" id="D3LTW0"/>
<dbReference type="STRING" id="699218.HMPREF0889_1410"/>
<organism evidence="2 3">
    <name type="scientific">Megasphaera lornae</name>
    <dbReference type="NCBI Taxonomy" id="1000568"/>
    <lineage>
        <taxon>Bacteria</taxon>
        <taxon>Bacillati</taxon>
        <taxon>Bacillota</taxon>
        <taxon>Negativicutes</taxon>
        <taxon>Veillonellales</taxon>
        <taxon>Veillonellaceae</taxon>
        <taxon>Megasphaera</taxon>
    </lineage>
</organism>
<evidence type="ECO:0000313" key="2">
    <source>
        <dbReference type="EMBL" id="EFD94426.1"/>
    </source>
</evidence>
<gene>
    <name evidence="2" type="ORF">HMPREF0889_1410</name>
</gene>
<proteinExistence type="predicted"/>
<keyword evidence="1" id="KW-0732">Signal</keyword>
<evidence type="ECO:0000313" key="3">
    <source>
        <dbReference type="Proteomes" id="UP000003242"/>
    </source>
</evidence>
<reference evidence="3" key="1">
    <citation type="submission" date="2009-12" db="EMBL/GenBank/DDBJ databases">
        <title>Sequence of Clostridiales genomosp. BVAB3 str. UPII9-5.</title>
        <authorList>
            <person name="Madupu R."/>
            <person name="Durkin A.S."/>
            <person name="Torralba M."/>
            <person name="Methe B."/>
            <person name="Sutton G.G."/>
            <person name="Strausberg R.L."/>
            <person name="Nelson K.E."/>
        </authorList>
    </citation>
    <scope>NUCLEOTIDE SEQUENCE [LARGE SCALE GENOMIC DNA]</scope>
    <source>
        <strain evidence="3">28L</strain>
    </source>
</reference>
<protein>
    <submittedName>
        <fullName evidence="2">Uncharacterized protein</fullName>
    </submittedName>
</protein>
<evidence type="ECO:0000256" key="1">
    <source>
        <dbReference type="SAM" id="SignalP"/>
    </source>
</evidence>
<comment type="caution">
    <text evidence="2">The sequence shown here is derived from an EMBL/GenBank/DDBJ whole genome shotgun (WGS) entry which is preliminary data.</text>
</comment>
<feature type="signal peptide" evidence="1">
    <location>
        <begin position="1"/>
        <end position="26"/>
    </location>
</feature>
<dbReference type="RefSeq" id="WP_009369617.1">
    <property type="nucleotide sequence ID" value="NZ_ADGP01000013.1"/>
</dbReference>
<accession>D3LTW0</accession>